<comment type="caution">
    <text evidence="1">The sequence shown here is derived from an EMBL/GenBank/DDBJ whole genome shotgun (WGS) entry which is preliminary data.</text>
</comment>
<proteinExistence type="predicted"/>
<keyword evidence="2" id="KW-1185">Reference proteome</keyword>
<name>A0AA40KHD4_9HYME</name>
<protein>
    <submittedName>
        <fullName evidence="1">Uncharacterized protein</fullName>
    </submittedName>
</protein>
<evidence type="ECO:0000313" key="1">
    <source>
        <dbReference type="EMBL" id="KAK1120411.1"/>
    </source>
</evidence>
<accession>A0AA40KHD4</accession>
<sequence length="59" mass="6764">MLSDGTVPEEEEEEEEKGIGGRFVRASKIEKEKVFHWPVTWADGCRPNEVQCHGHVRRG</sequence>
<gene>
    <name evidence="1" type="ORF">K0M31_012392</name>
</gene>
<feature type="non-terminal residue" evidence="1">
    <location>
        <position position="59"/>
    </location>
</feature>
<dbReference type="Proteomes" id="UP001177670">
    <property type="component" value="Unassembled WGS sequence"/>
</dbReference>
<organism evidence="1 2">
    <name type="scientific">Melipona bicolor</name>
    <dbReference type="NCBI Taxonomy" id="60889"/>
    <lineage>
        <taxon>Eukaryota</taxon>
        <taxon>Metazoa</taxon>
        <taxon>Ecdysozoa</taxon>
        <taxon>Arthropoda</taxon>
        <taxon>Hexapoda</taxon>
        <taxon>Insecta</taxon>
        <taxon>Pterygota</taxon>
        <taxon>Neoptera</taxon>
        <taxon>Endopterygota</taxon>
        <taxon>Hymenoptera</taxon>
        <taxon>Apocrita</taxon>
        <taxon>Aculeata</taxon>
        <taxon>Apoidea</taxon>
        <taxon>Anthophila</taxon>
        <taxon>Apidae</taxon>
        <taxon>Melipona</taxon>
    </lineage>
</organism>
<dbReference type="EMBL" id="JAHYIQ010000031">
    <property type="protein sequence ID" value="KAK1120411.1"/>
    <property type="molecule type" value="Genomic_DNA"/>
</dbReference>
<dbReference type="AlphaFoldDB" id="A0AA40KHD4"/>
<reference evidence="1" key="1">
    <citation type="submission" date="2021-10" db="EMBL/GenBank/DDBJ databases">
        <title>Melipona bicolor Genome sequencing and assembly.</title>
        <authorList>
            <person name="Araujo N.S."/>
            <person name="Arias M.C."/>
        </authorList>
    </citation>
    <scope>NUCLEOTIDE SEQUENCE</scope>
    <source>
        <strain evidence="1">USP_2M_L1-L4_2017</strain>
        <tissue evidence="1">Whole body</tissue>
    </source>
</reference>
<evidence type="ECO:0000313" key="2">
    <source>
        <dbReference type="Proteomes" id="UP001177670"/>
    </source>
</evidence>